<evidence type="ECO:0000256" key="6">
    <source>
        <dbReference type="SAM" id="MobiDB-lite"/>
    </source>
</evidence>
<feature type="region of interest" description="Disordered" evidence="6">
    <location>
        <begin position="512"/>
        <end position="535"/>
    </location>
</feature>
<feature type="transmembrane region" description="Helical" evidence="7">
    <location>
        <begin position="394"/>
        <end position="416"/>
    </location>
</feature>
<keyword evidence="5 7" id="KW-0472">Membrane</keyword>
<dbReference type="PANTHER" id="PTHR23510:SF65">
    <property type="entry name" value="SPX DOMAIN-CONTAINING MEMBRANE PROTEIN OS09G0521800"/>
    <property type="match status" value="1"/>
</dbReference>
<feature type="compositionally biased region" description="Acidic residues" evidence="6">
    <location>
        <begin position="518"/>
        <end position="529"/>
    </location>
</feature>
<dbReference type="InterPro" id="IPR051068">
    <property type="entry name" value="MFS_Domain-Containing_Protein"/>
</dbReference>
<dbReference type="Gene3D" id="1.20.1250.20">
    <property type="entry name" value="MFS general substrate transporter like domains"/>
    <property type="match status" value="1"/>
</dbReference>
<dbReference type="GO" id="GO:0022857">
    <property type="term" value="F:transmembrane transporter activity"/>
    <property type="evidence" value="ECO:0007669"/>
    <property type="project" value="InterPro"/>
</dbReference>
<dbReference type="InterPro" id="IPR011701">
    <property type="entry name" value="MFS"/>
</dbReference>
<feature type="domain" description="SPX" evidence="8">
    <location>
        <begin position="2"/>
        <end position="166"/>
    </location>
</feature>
<dbReference type="PROSITE" id="PS51382">
    <property type="entry name" value="SPX"/>
    <property type="match status" value="1"/>
</dbReference>
<evidence type="ECO:0000256" key="1">
    <source>
        <dbReference type="ARBA" id="ARBA00004141"/>
    </source>
</evidence>
<dbReference type="InterPro" id="IPR036259">
    <property type="entry name" value="MFS_trans_sf"/>
</dbReference>
<sequence length="753" mass="84152">MVNFGKKLMANRVQEWEKYYINYKLMKKKVKQYVQQMEQGGKERCHVLKEFSRTLDDQVWISSGFLFILAYFGQDYFEFIEKTVLFFLEQQGIIAHRIQKLGEERTVLLEQPVISKMSELREAYIEVGHDLLKLLRFVDMNATGIRKILKKFDKRFGYKFTDYYISTRSNHPYSQLQQVFKHVGIAAVVGALSRNLAEIQERQGSYPSLYDQPSTAMMVQDPVIYLIQESVDKLTHSTNFLKFLGQHALIHEGEEQVDERRYHFVSLLSNLVNTFLYMVNTYIIVPTADDYSMSLGAAATVCGIIIGSMAVAQVFSSVYFSAWSNKSYFRPLVFSSIVLFLGNTLYALAYDLNSLTILLIGRLLCGMGSARAVNRRYISDCVPNEIRMKASAGFVSASALGMACGPALAGLLQTNFKLYLLTINQDTLPGWVMAFAWLAYLIWLWISFKEPVRNTDDAGMLYTKVINMRVCLLDNRHDILITDSLPIFCLKPGHVGIEALESGLVQPLLNGSEQKQNDDEECNGSEEGPEESHKPATSIASAYRLLTPSVKLSNLVKQLPTVSLLQVQLLIYFMLKYSMEILLSESSVVSGYYFGWSTGQVAIFLAVLGLTVLPINAIVGTYISNMFEERQILLGSEILVLLGILLSFKVTGTYAVPQYVGSALITFVAAEVLEGVNLALLSQVMSSRLARGTYNGGLLSTEAGTLARVLADGTITLAGYLGESWLLNVTLLPSLLICVGSIAATLLTYNSLY</sequence>
<dbReference type="PANTHER" id="PTHR23510">
    <property type="entry name" value="INNER MEMBRANE TRANSPORT PROTEIN YAJR"/>
    <property type="match status" value="1"/>
</dbReference>
<feature type="transmembrane region" description="Helical" evidence="7">
    <location>
        <begin position="428"/>
        <end position="446"/>
    </location>
</feature>
<dbReference type="Proteomes" id="UP000734854">
    <property type="component" value="Unassembled WGS sequence"/>
</dbReference>
<evidence type="ECO:0000256" key="2">
    <source>
        <dbReference type="ARBA" id="ARBA00008335"/>
    </source>
</evidence>
<feature type="transmembrane region" description="Helical" evidence="7">
    <location>
        <begin position="559"/>
        <end position="579"/>
    </location>
</feature>
<proteinExistence type="inferred from homology"/>
<comment type="caution">
    <text evidence="9">The sequence shown here is derived from an EMBL/GenBank/DDBJ whole genome shotgun (WGS) entry which is preliminary data.</text>
</comment>
<keyword evidence="3 7" id="KW-0812">Transmembrane</keyword>
<dbReference type="Pfam" id="PF07690">
    <property type="entry name" value="MFS_1"/>
    <property type="match status" value="1"/>
</dbReference>
<keyword evidence="4 7" id="KW-1133">Transmembrane helix</keyword>
<name>A0A8J5I840_ZINOF</name>
<reference evidence="9 10" key="1">
    <citation type="submission" date="2020-08" db="EMBL/GenBank/DDBJ databases">
        <title>Plant Genome Project.</title>
        <authorList>
            <person name="Zhang R.-G."/>
        </authorList>
    </citation>
    <scope>NUCLEOTIDE SEQUENCE [LARGE SCALE GENOMIC DNA]</scope>
    <source>
        <tissue evidence="9">Rhizome</tissue>
    </source>
</reference>
<evidence type="ECO:0000259" key="8">
    <source>
        <dbReference type="PROSITE" id="PS51382"/>
    </source>
</evidence>
<keyword evidence="10" id="KW-1185">Reference proteome</keyword>
<protein>
    <recommendedName>
        <fullName evidence="8">SPX domain-containing protein</fullName>
    </recommendedName>
</protein>
<feature type="transmembrane region" description="Helical" evidence="7">
    <location>
        <begin position="599"/>
        <end position="619"/>
    </location>
</feature>
<dbReference type="CDD" id="cd14479">
    <property type="entry name" value="SPX-MFS_plant"/>
    <property type="match status" value="1"/>
</dbReference>
<evidence type="ECO:0000256" key="3">
    <source>
        <dbReference type="ARBA" id="ARBA00022692"/>
    </source>
</evidence>
<feature type="transmembrane region" description="Helical" evidence="7">
    <location>
        <begin position="297"/>
        <end position="320"/>
    </location>
</feature>
<evidence type="ECO:0000256" key="7">
    <source>
        <dbReference type="SAM" id="Phobius"/>
    </source>
</evidence>
<feature type="transmembrane region" description="Helical" evidence="7">
    <location>
        <begin position="660"/>
        <end position="681"/>
    </location>
</feature>
<evidence type="ECO:0000313" key="10">
    <source>
        <dbReference type="Proteomes" id="UP000734854"/>
    </source>
</evidence>
<feature type="transmembrane region" description="Helical" evidence="7">
    <location>
        <begin position="355"/>
        <end position="373"/>
    </location>
</feature>
<accession>A0A8J5I840</accession>
<dbReference type="GO" id="GO:0016020">
    <property type="term" value="C:membrane"/>
    <property type="evidence" value="ECO:0007669"/>
    <property type="project" value="UniProtKB-SubCell"/>
</dbReference>
<dbReference type="SUPFAM" id="SSF103473">
    <property type="entry name" value="MFS general substrate transporter"/>
    <property type="match status" value="1"/>
</dbReference>
<feature type="transmembrane region" description="Helical" evidence="7">
    <location>
        <begin position="264"/>
        <end position="285"/>
    </location>
</feature>
<dbReference type="EMBL" id="JACMSC010000003">
    <property type="protein sequence ID" value="KAG6530272.1"/>
    <property type="molecule type" value="Genomic_DNA"/>
</dbReference>
<evidence type="ECO:0000256" key="4">
    <source>
        <dbReference type="ARBA" id="ARBA00022989"/>
    </source>
</evidence>
<dbReference type="InterPro" id="IPR004331">
    <property type="entry name" value="SPX_dom"/>
</dbReference>
<evidence type="ECO:0000256" key="5">
    <source>
        <dbReference type="ARBA" id="ARBA00023136"/>
    </source>
</evidence>
<dbReference type="InterPro" id="IPR045264">
    <property type="entry name" value="SPXM_SPX_plant"/>
</dbReference>
<feature type="transmembrane region" description="Helical" evidence="7">
    <location>
        <begin position="332"/>
        <end position="349"/>
    </location>
</feature>
<dbReference type="AlphaFoldDB" id="A0A8J5I840"/>
<gene>
    <name evidence="9" type="ORF">ZIOFF_012495</name>
</gene>
<comment type="similarity">
    <text evidence="2">Belongs to the major facilitator superfamily.</text>
</comment>
<dbReference type="Pfam" id="PF03105">
    <property type="entry name" value="SPX"/>
    <property type="match status" value="2"/>
</dbReference>
<organism evidence="9 10">
    <name type="scientific">Zingiber officinale</name>
    <name type="common">Ginger</name>
    <name type="synonym">Amomum zingiber</name>
    <dbReference type="NCBI Taxonomy" id="94328"/>
    <lineage>
        <taxon>Eukaryota</taxon>
        <taxon>Viridiplantae</taxon>
        <taxon>Streptophyta</taxon>
        <taxon>Embryophyta</taxon>
        <taxon>Tracheophyta</taxon>
        <taxon>Spermatophyta</taxon>
        <taxon>Magnoliopsida</taxon>
        <taxon>Liliopsida</taxon>
        <taxon>Zingiberales</taxon>
        <taxon>Zingiberaceae</taxon>
        <taxon>Zingiber</taxon>
    </lineage>
</organism>
<comment type="subcellular location">
    <subcellularLocation>
        <location evidence="1">Membrane</location>
        <topology evidence="1">Multi-pass membrane protein</topology>
    </subcellularLocation>
</comment>
<evidence type="ECO:0000313" key="9">
    <source>
        <dbReference type="EMBL" id="KAG6530272.1"/>
    </source>
</evidence>
<feature type="transmembrane region" description="Helical" evidence="7">
    <location>
        <begin position="725"/>
        <end position="749"/>
    </location>
</feature>
<feature type="transmembrane region" description="Helical" evidence="7">
    <location>
        <begin position="631"/>
        <end position="648"/>
    </location>
</feature>